<dbReference type="AlphaFoldDB" id="K7FAF4"/>
<evidence type="ECO:0000313" key="6">
    <source>
        <dbReference type="Proteomes" id="UP000007267"/>
    </source>
</evidence>
<reference evidence="5" key="3">
    <citation type="submission" date="2025-08" db="UniProtKB">
        <authorList>
            <consortium name="Ensembl"/>
        </authorList>
    </citation>
    <scope>IDENTIFICATION</scope>
</reference>
<dbReference type="PANTHER" id="PTHR45616">
    <property type="entry name" value="GATA-TYPE DOMAIN-CONTAINING PROTEIN"/>
    <property type="match status" value="1"/>
</dbReference>
<reference evidence="6" key="1">
    <citation type="submission" date="2011-10" db="EMBL/GenBank/DDBJ databases">
        <authorList>
            <consortium name="Soft-shell Turtle Genome Consortium"/>
        </authorList>
    </citation>
    <scope>NUCLEOTIDE SEQUENCE [LARGE SCALE GENOMIC DNA]</scope>
    <source>
        <strain evidence="6">Daiwa-1</strain>
    </source>
</reference>
<dbReference type="OMA" id="TIREQEH"/>
<reference evidence="6" key="2">
    <citation type="journal article" date="2013" name="Nat. Genet.">
        <title>The draft genomes of soft-shell turtle and green sea turtle yield insights into the development and evolution of the turtle-specific body plan.</title>
        <authorList>
            <person name="Wang Z."/>
            <person name="Pascual-Anaya J."/>
            <person name="Zadissa A."/>
            <person name="Li W."/>
            <person name="Niimura Y."/>
            <person name="Huang Z."/>
            <person name="Li C."/>
            <person name="White S."/>
            <person name="Xiong Z."/>
            <person name="Fang D."/>
            <person name="Wang B."/>
            <person name="Ming Y."/>
            <person name="Chen Y."/>
            <person name="Zheng Y."/>
            <person name="Kuraku S."/>
            <person name="Pignatelli M."/>
            <person name="Herrero J."/>
            <person name="Beal K."/>
            <person name="Nozawa M."/>
            <person name="Li Q."/>
            <person name="Wang J."/>
            <person name="Zhang H."/>
            <person name="Yu L."/>
            <person name="Shigenobu S."/>
            <person name="Wang J."/>
            <person name="Liu J."/>
            <person name="Flicek P."/>
            <person name="Searle S."/>
            <person name="Wang J."/>
            <person name="Kuratani S."/>
            <person name="Yin Y."/>
            <person name="Aken B."/>
            <person name="Zhang G."/>
            <person name="Irie N."/>
        </authorList>
    </citation>
    <scope>NUCLEOTIDE SEQUENCE [LARGE SCALE GENOMIC DNA]</scope>
    <source>
        <strain evidence="6">Daiwa-1</strain>
    </source>
</reference>
<dbReference type="GO" id="GO:0031424">
    <property type="term" value="P:keratinization"/>
    <property type="evidence" value="ECO:0007669"/>
    <property type="project" value="TreeGrafter"/>
</dbReference>
<feature type="coiled-coil region" evidence="3">
    <location>
        <begin position="62"/>
        <end position="89"/>
    </location>
</feature>
<feature type="domain" description="IF rod" evidence="4">
    <location>
        <begin position="1"/>
        <end position="213"/>
    </location>
</feature>
<dbReference type="Ensembl" id="ENSPSIT00000005043.1">
    <property type="protein sequence ID" value="ENSPSIP00000005014.1"/>
    <property type="gene ID" value="ENSPSIG00000004685.1"/>
</dbReference>
<dbReference type="GO" id="GO:0045095">
    <property type="term" value="C:keratin filament"/>
    <property type="evidence" value="ECO:0007669"/>
    <property type="project" value="TreeGrafter"/>
</dbReference>
<evidence type="ECO:0000313" key="5">
    <source>
        <dbReference type="Ensembl" id="ENSPSIP00000005014.1"/>
    </source>
</evidence>
<dbReference type="eggNOG" id="ENOG502RVYD">
    <property type="taxonomic scope" value="Eukaryota"/>
</dbReference>
<dbReference type="EMBL" id="AGCU01084213">
    <property type="status" value="NOT_ANNOTATED_CDS"/>
    <property type="molecule type" value="Genomic_DNA"/>
</dbReference>
<dbReference type="GO" id="GO:0030280">
    <property type="term" value="F:structural constituent of skin epidermis"/>
    <property type="evidence" value="ECO:0007669"/>
    <property type="project" value="TreeGrafter"/>
</dbReference>
<reference evidence="5" key="4">
    <citation type="submission" date="2025-09" db="UniProtKB">
        <authorList>
            <consortium name="Ensembl"/>
        </authorList>
    </citation>
    <scope>IDENTIFICATION</scope>
</reference>
<keyword evidence="1" id="KW-0403">Intermediate filament</keyword>
<keyword evidence="2 3" id="KW-0175">Coiled coil</keyword>
<evidence type="ECO:0000256" key="1">
    <source>
        <dbReference type="ARBA" id="ARBA00022754"/>
    </source>
</evidence>
<dbReference type="HOGENOM" id="CLU_1294017_0_0_1"/>
<evidence type="ECO:0000256" key="2">
    <source>
        <dbReference type="ARBA" id="ARBA00023054"/>
    </source>
</evidence>
<dbReference type="InterPro" id="IPR039008">
    <property type="entry name" value="IF_rod_dom"/>
</dbReference>
<dbReference type="GO" id="GO:0005615">
    <property type="term" value="C:extracellular space"/>
    <property type="evidence" value="ECO:0007669"/>
    <property type="project" value="TreeGrafter"/>
</dbReference>
<name>K7FAF4_PELSI</name>
<dbReference type="Proteomes" id="UP000007267">
    <property type="component" value="Unassembled WGS sequence"/>
</dbReference>
<evidence type="ECO:0000259" key="4">
    <source>
        <dbReference type="PROSITE" id="PS51842"/>
    </source>
</evidence>
<dbReference type="EMBL" id="AGCU01084214">
    <property type="status" value="NOT_ANNOTATED_CDS"/>
    <property type="molecule type" value="Genomic_DNA"/>
</dbReference>
<dbReference type="STRING" id="13735.ENSPSIP00000005014"/>
<dbReference type="Pfam" id="PF00038">
    <property type="entry name" value="Filament"/>
    <property type="match status" value="1"/>
</dbReference>
<dbReference type="PROSITE" id="PS51842">
    <property type="entry name" value="IF_ROD_2"/>
    <property type="match status" value="1"/>
</dbReference>
<dbReference type="FunFam" id="1.20.5.1160:FF:000001">
    <property type="entry name" value="Keratin type II"/>
    <property type="match status" value="1"/>
</dbReference>
<keyword evidence="6" id="KW-1185">Reference proteome</keyword>
<dbReference type="GO" id="GO:0045109">
    <property type="term" value="P:intermediate filament organization"/>
    <property type="evidence" value="ECO:0007669"/>
    <property type="project" value="TreeGrafter"/>
</dbReference>
<organism evidence="5 6">
    <name type="scientific">Pelodiscus sinensis</name>
    <name type="common">Chinese softshell turtle</name>
    <name type="synonym">Trionyx sinensis</name>
    <dbReference type="NCBI Taxonomy" id="13735"/>
    <lineage>
        <taxon>Eukaryota</taxon>
        <taxon>Metazoa</taxon>
        <taxon>Chordata</taxon>
        <taxon>Craniata</taxon>
        <taxon>Vertebrata</taxon>
        <taxon>Euteleostomi</taxon>
        <taxon>Archelosauria</taxon>
        <taxon>Testudinata</taxon>
        <taxon>Testudines</taxon>
        <taxon>Cryptodira</taxon>
        <taxon>Trionychia</taxon>
        <taxon>Trionychidae</taxon>
        <taxon>Pelodiscus</taxon>
    </lineage>
</organism>
<dbReference type="PANTHER" id="PTHR45616:SF1">
    <property type="entry name" value="KERATIN, TYPE II CYTOSKELETAL 80"/>
    <property type="match status" value="1"/>
</dbReference>
<protein>
    <recommendedName>
        <fullName evidence="4">IF rod domain-containing protein</fullName>
    </recommendedName>
</protein>
<proteinExistence type="predicted"/>
<dbReference type="Gene3D" id="1.20.5.500">
    <property type="entry name" value="Single helix bin"/>
    <property type="match status" value="1"/>
</dbReference>
<sequence length="213" mass="24490">MQRQSALNLPAGSVTSPDSVRQVQRLEQQNQILTTQWSLLQDQGQNQACSEADTKLFYDRYMSKLQQEMRAIHQERDQLEAELAEVLTSMESGRSRYEDEIQKRSGLEFTFMELKKDLDASTIHRIELEVKLNGLREVLELKKTIREQEHQALLSEIQDISVVLGIDNRCDLDLSHLVEEVRAQYEALALRSWEDAEAQTWSKVLPVGGRASC</sequence>
<evidence type="ECO:0000256" key="3">
    <source>
        <dbReference type="SAM" id="Coils"/>
    </source>
</evidence>
<dbReference type="SMART" id="SM01391">
    <property type="entry name" value="Filament"/>
    <property type="match status" value="1"/>
</dbReference>
<dbReference type="GeneTree" id="ENSGT00940000161279"/>
<accession>K7FAF4</accession>
<dbReference type="Gene3D" id="1.20.5.1160">
    <property type="entry name" value="Vasodilator-stimulated phosphoprotein"/>
    <property type="match status" value="1"/>
</dbReference>